<dbReference type="InterPro" id="IPR024607">
    <property type="entry name" value="Sulfatase_CS"/>
</dbReference>
<name>E4WU71_OIKDI</name>
<dbReference type="PANTHER" id="PTHR10342">
    <property type="entry name" value="ARYLSULFATASE"/>
    <property type="match status" value="1"/>
</dbReference>
<dbReference type="OrthoDB" id="103349at2759"/>
<dbReference type="SUPFAM" id="SSF53649">
    <property type="entry name" value="Alkaline phosphatase-like"/>
    <property type="match status" value="1"/>
</dbReference>
<accession>E4WU71</accession>
<keyword evidence="7" id="KW-0472">Membrane</keyword>
<evidence type="ECO:0000313" key="9">
    <source>
        <dbReference type="EMBL" id="CBY07081.1"/>
    </source>
</evidence>
<comment type="cofactor">
    <cofactor evidence="1">
        <name>Ca(2+)</name>
        <dbReference type="ChEBI" id="CHEBI:29108"/>
    </cofactor>
</comment>
<evidence type="ECO:0000256" key="2">
    <source>
        <dbReference type="ARBA" id="ARBA00008779"/>
    </source>
</evidence>
<dbReference type="PROSITE" id="PS00149">
    <property type="entry name" value="SULFATASE_2"/>
    <property type="match status" value="1"/>
</dbReference>
<evidence type="ECO:0000256" key="6">
    <source>
        <dbReference type="ARBA" id="ARBA00023180"/>
    </source>
</evidence>
<dbReference type="InterPro" id="IPR047115">
    <property type="entry name" value="ARSB"/>
</dbReference>
<dbReference type="Proteomes" id="UP000001307">
    <property type="component" value="Unassembled WGS sequence"/>
</dbReference>
<dbReference type="EMBL" id="FN653016">
    <property type="protein sequence ID" value="CBY07081.1"/>
    <property type="molecule type" value="Genomic_DNA"/>
</dbReference>
<dbReference type="Pfam" id="PF00884">
    <property type="entry name" value="Sulfatase"/>
    <property type="match status" value="1"/>
</dbReference>
<gene>
    <name evidence="9" type="ORF">GSOID_T00006165001</name>
</gene>
<evidence type="ECO:0000256" key="3">
    <source>
        <dbReference type="ARBA" id="ARBA00022723"/>
    </source>
</evidence>
<dbReference type="Gene3D" id="3.40.720.10">
    <property type="entry name" value="Alkaline Phosphatase, subunit A"/>
    <property type="match status" value="2"/>
</dbReference>
<evidence type="ECO:0000256" key="1">
    <source>
        <dbReference type="ARBA" id="ARBA00001913"/>
    </source>
</evidence>
<reference evidence="9" key="1">
    <citation type="journal article" date="2010" name="Science">
        <title>Plasticity of animal genome architecture unmasked by rapid evolution of a pelagic tunicate.</title>
        <authorList>
            <person name="Denoeud F."/>
            <person name="Henriet S."/>
            <person name="Mungpakdee S."/>
            <person name="Aury J.M."/>
            <person name="Da Silva C."/>
            <person name="Brinkmann H."/>
            <person name="Mikhaleva J."/>
            <person name="Olsen L.C."/>
            <person name="Jubin C."/>
            <person name="Canestro C."/>
            <person name="Bouquet J.M."/>
            <person name="Danks G."/>
            <person name="Poulain J."/>
            <person name="Campsteijn C."/>
            <person name="Adamski M."/>
            <person name="Cross I."/>
            <person name="Yadetie F."/>
            <person name="Muffato M."/>
            <person name="Louis A."/>
            <person name="Butcher S."/>
            <person name="Tsagkogeorga G."/>
            <person name="Konrad A."/>
            <person name="Singh S."/>
            <person name="Jensen M.F."/>
            <person name="Cong E.H."/>
            <person name="Eikeseth-Otteraa H."/>
            <person name="Noel B."/>
            <person name="Anthouard V."/>
            <person name="Porcel B.M."/>
            <person name="Kachouri-Lafond R."/>
            <person name="Nishino A."/>
            <person name="Ugolini M."/>
            <person name="Chourrout P."/>
            <person name="Nishida H."/>
            <person name="Aasland R."/>
            <person name="Huzurbazar S."/>
            <person name="Westhof E."/>
            <person name="Delsuc F."/>
            <person name="Lehrach H."/>
            <person name="Reinhardt R."/>
            <person name="Weissenbach J."/>
            <person name="Roy S.W."/>
            <person name="Artiguenave F."/>
            <person name="Postlethwait J.H."/>
            <person name="Manak J.R."/>
            <person name="Thompson E.M."/>
            <person name="Jaillon O."/>
            <person name="Du Pasquier L."/>
            <person name="Boudinot P."/>
            <person name="Liberles D.A."/>
            <person name="Volff J.N."/>
            <person name="Philippe H."/>
            <person name="Lenhard B."/>
            <person name="Roest Crollius H."/>
            <person name="Wincker P."/>
            <person name="Chourrout D."/>
        </authorList>
    </citation>
    <scope>NUCLEOTIDE SEQUENCE [LARGE SCALE GENOMIC DNA]</scope>
</reference>
<dbReference type="GO" id="GO:0008484">
    <property type="term" value="F:sulfuric ester hydrolase activity"/>
    <property type="evidence" value="ECO:0007669"/>
    <property type="project" value="InterPro"/>
</dbReference>
<feature type="transmembrane region" description="Helical" evidence="7">
    <location>
        <begin position="16"/>
        <end position="34"/>
    </location>
</feature>
<dbReference type="PANTHER" id="PTHR10342:SF274">
    <property type="entry name" value="ARYLSULFATASE B"/>
    <property type="match status" value="1"/>
</dbReference>
<evidence type="ECO:0000313" key="10">
    <source>
        <dbReference type="Proteomes" id="UP000001307"/>
    </source>
</evidence>
<dbReference type="InterPro" id="IPR017850">
    <property type="entry name" value="Alkaline_phosphatase_core_sf"/>
</dbReference>
<keyword evidence="4" id="KW-0378">Hydrolase</keyword>
<dbReference type="InParanoid" id="E4WU71"/>
<evidence type="ECO:0000259" key="8">
    <source>
        <dbReference type="Pfam" id="PF00884"/>
    </source>
</evidence>
<evidence type="ECO:0000256" key="4">
    <source>
        <dbReference type="ARBA" id="ARBA00022801"/>
    </source>
</evidence>
<keyword evidence="10" id="KW-1185">Reference proteome</keyword>
<comment type="similarity">
    <text evidence="2">Belongs to the sulfatase family.</text>
</comment>
<keyword evidence="5" id="KW-0106">Calcium</keyword>
<protein>
    <recommendedName>
        <fullName evidence="8">Sulfatase N-terminal domain-containing protein</fullName>
    </recommendedName>
</protein>
<dbReference type="GO" id="GO:0046872">
    <property type="term" value="F:metal ion binding"/>
    <property type="evidence" value="ECO:0007669"/>
    <property type="project" value="UniProtKB-KW"/>
</dbReference>
<keyword evidence="6" id="KW-0325">Glycoprotein</keyword>
<keyword evidence="7" id="KW-1133">Transmembrane helix</keyword>
<dbReference type="InterPro" id="IPR000917">
    <property type="entry name" value="Sulfatase_N"/>
</dbReference>
<proteinExistence type="inferred from homology"/>
<keyword evidence="7" id="KW-0812">Transmembrane</keyword>
<feature type="domain" description="Sulfatase N-terminal" evidence="8">
    <location>
        <begin position="56"/>
        <end position="202"/>
    </location>
</feature>
<organism evidence="9">
    <name type="scientific">Oikopleura dioica</name>
    <name type="common">Tunicate</name>
    <dbReference type="NCBI Taxonomy" id="34765"/>
    <lineage>
        <taxon>Eukaryota</taxon>
        <taxon>Metazoa</taxon>
        <taxon>Chordata</taxon>
        <taxon>Tunicata</taxon>
        <taxon>Appendicularia</taxon>
        <taxon>Copelata</taxon>
        <taxon>Oikopleuridae</taxon>
        <taxon>Oikopleura</taxon>
    </lineage>
</organism>
<sequence>MDRSCVKSEYALTQSWIILFVAIYPFLPVASIIPRSPTFCKRLRFETNDDYKKLQPNIVFVLFDDVGWADLGFNNLKITTTPFMDKMTRLGTKLTQSIIGVNHKAIQILEVIFLDNAIIYLLLRYPFRYGLGMDPIPTASNFGLDDREKLLPQYLQEIGYSSHVVGKWHLGYCREEYHPLSRGFDSFYGCLNGQVNYTDHLTTKALDFFDNREPVLAAQGQFGINKQFSTHRMSELKEFGIRRGRLTEAGRVQFPRQKILKFEIYFLDKYS</sequence>
<keyword evidence="3" id="KW-0479">Metal-binding</keyword>
<evidence type="ECO:0000256" key="7">
    <source>
        <dbReference type="SAM" id="Phobius"/>
    </source>
</evidence>
<evidence type="ECO:0000256" key="5">
    <source>
        <dbReference type="ARBA" id="ARBA00022837"/>
    </source>
</evidence>
<dbReference type="AlphaFoldDB" id="E4WU71"/>